<proteinExistence type="predicted"/>
<feature type="compositionally biased region" description="Low complexity" evidence="2">
    <location>
        <begin position="507"/>
        <end position="519"/>
    </location>
</feature>
<dbReference type="RefSeq" id="XP_001452905.1">
    <property type="nucleotide sequence ID" value="XM_001452868.1"/>
</dbReference>
<evidence type="ECO:0000313" key="3">
    <source>
        <dbReference type="EMBL" id="CAK85508.1"/>
    </source>
</evidence>
<gene>
    <name evidence="3" type="ORF">GSPATT00002909001</name>
</gene>
<dbReference type="GeneID" id="5038690"/>
<feature type="compositionally biased region" description="Basic and acidic residues" evidence="2">
    <location>
        <begin position="232"/>
        <end position="245"/>
    </location>
</feature>
<dbReference type="Proteomes" id="UP000000600">
    <property type="component" value="Unassembled WGS sequence"/>
</dbReference>
<feature type="compositionally biased region" description="Basic and acidic residues" evidence="2">
    <location>
        <begin position="437"/>
        <end position="464"/>
    </location>
</feature>
<dbReference type="AlphaFoldDB" id="A0DR41"/>
<feature type="compositionally biased region" description="Basic residues" evidence="2">
    <location>
        <begin position="379"/>
        <end position="390"/>
    </location>
</feature>
<dbReference type="OMA" id="YRTRQIM"/>
<feature type="compositionally biased region" description="Basic and acidic residues" evidence="2">
    <location>
        <begin position="525"/>
        <end position="546"/>
    </location>
</feature>
<feature type="coiled-coil region" evidence="1">
    <location>
        <begin position="667"/>
        <end position="752"/>
    </location>
</feature>
<dbReference type="KEGG" id="ptm:GSPATT00002909001"/>
<dbReference type="OrthoDB" id="307318at2759"/>
<name>A0DR41_PARTE</name>
<protein>
    <submittedName>
        <fullName evidence="3">Uncharacterized protein</fullName>
    </submittedName>
</protein>
<feature type="compositionally biased region" description="Polar residues" evidence="2">
    <location>
        <begin position="497"/>
        <end position="506"/>
    </location>
</feature>
<evidence type="ECO:0000256" key="1">
    <source>
        <dbReference type="SAM" id="Coils"/>
    </source>
</evidence>
<accession>A0DR41</accession>
<sequence>MQRQDQQKNQEMIVKFLNFCATLIQKNVKGYIQRQRHKIIMMHIRRFKAILNGFIQGYRTRQIMKVPDVAKLRQNIIETDDGTYGNPQIRQKKITLIRMIDNYLQNGQFYKKLKRVKSSQKQFVRNQWMDNEFVNQDQNYQQNYYKKPSKQQPKQNQVEQQYYDQLIQNEYTEQPQAYYQEYMQQQSQIRDKSHSNSNLSGQYNQSQRYDYYQDERPIKSKNQNNYQPQERITPERNSYDDDRPICGKGKYQYQEDDRPINGKNNNTQNFYEDERPINAKNNNNYYEDERPITAKTKNTYNQYEDERPIKSGKDKYQLDQEQFPNDDRPIASTGKYQQYEDERPLGGGKGQYNLPVDDMPISGKGTYGEFEEEAEAPPKRQKQPPKKKKDQKKENKQMDVPQKDIYDNQNENEPPFGRVQNEDQNDQEKPKPKKKDPKLLENLKKRTKYDPRKAIQEAKKKQEEQQQLESVDVEEVIEEKEVIPQQQQQIPSKKQVLSQKNLQEKQSLSSPKSSKNNLSATPEKQTPRKEQIEEGSPKDDGSDQKPKNFLKRKSKQIPLKNPKVDPKTVKSKVKNCWNAGNTIEDPELDGTEDIPQSPKAYINNKSPSRRFEQKGSDLPLNYQQQLLQQQQLIQQQQQIQQNKSQGPLHVQVQLVQENQSQFQINPSQQANQQQKRQSIQLDELERAYYSKYTQKLDTTKMNLKVLDQERLENPRGVPIITTKSRFFTSFRVNDFERLLAQLEEQYNKLQIQK</sequence>
<organism evidence="3 4">
    <name type="scientific">Paramecium tetraurelia</name>
    <dbReference type="NCBI Taxonomy" id="5888"/>
    <lineage>
        <taxon>Eukaryota</taxon>
        <taxon>Sar</taxon>
        <taxon>Alveolata</taxon>
        <taxon>Ciliophora</taxon>
        <taxon>Intramacronucleata</taxon>
        <taxon>Oligohymenophorea</taxon>
        <taxon>Peniculida</taxon>
        <taxon>Parameciidae</taxon>
        <taxon>Paramecium</taxon>
    </lineage>
</organism>
<reference evidence="3 4" key="1">
    <citation type="journal article" date="2006" name="Nature">
        <title>Global trends of whole-genome duplications revealed by the ciliate Paramecium tetraurelia.</title>
        <authorList>
            <consortium name="Genoscope"/>
            <person name="Aury J.-M."/>
            <person name="Jaillon O."/>
            <person name="Duret L."/>
            <person name="Noel B."/>
            <person name="Jubin C."/>
            <person name="Porcel B.M."/>
            <person name="Segurens B."/>
            <person name="Daubin V."/>
            <person name="Anthouard V."/>
            <person name="Aiach N."/>
            <person name="Arnaiz O."/>
            <person name="Billaut A."/>
            <person name="Beisson J."/>
            <person name="Blanc I."/>
            <person name="Bouhouche K."/>
            <person name="Camara F."/>
            <person name="Duharcourt S."/>
            <person name="Guigo R."/>
            <person name="Gogendeau D."/>
            <person name="Katinka M."/>
            <person name="Keller A.-M."/>
            <person name="Kissmehl R."/>
            <person name="Klotz C."/>
            <person name="Koll F."/>
            <person name="Le Moue A."/>
            <person name="Lepere C."/>
            <person name="Malinsky S."/>
            <person name="Nowacki M."/>
            <person name="Nowak J.K."/>
            <person name="Plattner H."/>
            <person name="Poulain J."/>
            <person name="Ruiz F."/>
            <person name="Serrano V."/>
            <person name="Zagulski M."/>
            <person name="Dessen P."/>
            <person name="Betermier M."/>
            <person name="Weissenbach J."/>
            <person name="Scarpelli C."/>
            <person name="Schachter V."/>
            <person name="Sperling L."/>
            <person name="Meyer E."/>
            <person name="Cohen J."/>
            <person name="Wincker P."/>
        </authorList>
    </citation>
    <scope>NUCLEOTIDE SEQUENCE [LARGE SCALE GENOMIC DNA]</scope>
    <source>
        <strain evidence="3 4">Stock d4-2</strain>
    </source>
</reference>
<feature type="compositionally biased region" description="Polar residues" evidence="2">
    <location>
        <begin position="220"/>
        <end position="230"/>
    </location>
</feature>
<feature type="region of interest" description="Disordered" evidence="2">
    <location>
        <begin position="184"/>
        <end position="615"/>
    </location>
</feature>
<dbReference type="STRING" id="5888.A0DR41"/>
<feature type="compositionally biased region" description="Polar residues" evidence="2">
    <location>
        <begin position="195"/>
        <end position="208"/>
    </location>
</feature>
<feature type="compositionally biased region" description="Basic and acidic residues" evidence="2">
    <location>
        <begin position="391"/>
        <end position="406"/>
    </location>
</feature>
<dbReference type="PROSITE" id="PS50096">
    <property type="entry name" value="IQ"/>
    <property type="match status" value="1"/>
</dbReference>
<evidence type="ECO:0000313" key="4">
    <source>
        <dbReference type="Proteomes" id="UP000000600"/>
    </source>
</evidence>
<dbReference type="EMBL" id="CT868540">
    <property type="protein sequence ID" value="CAK85508.1"/>
    <property type="molecule type" value="Genomic_DNA"/>
</dbReference>
<feature type="compositionally biased region" description="Low complexity" evidence="2">
    <location>
        <begin position="483"/>
        <end position="496"/>
    </location>
</feature>
<dbReference type="HOGENOM" id="CLU_369837_0_0_1"/>
<dbReference type="InParanoid" id="A0DR41"/>
<keyword evidence="1" id="KW-0175">Coiled coil</keyword>
<feature type="compositionally biased region" description="Basic and acidic residues" evidence="2">
    <location>
        <begin position="304"/>
        <end position="318"/>
    </location>
</feature>
<keyword evidence="4" id="KW-1185">Reference proteome</keyword>
<evidence type="ECO:0000256" key="2">
    <source>
        <dbReference type="SAM" id="MobiDB-lite"/>
    </source>
</evidence>